<dbReference type="PANTHER" id="PTHR24567">
    <property type="entry name" value="CRP FAMILY TRANSCRIPTIONAL REGULATORY PROTEIN"/>
    <property type="match status" value="1"/>
</dbReference>
<evidence type="ECO:0000256" key="3">
    <source>
        <dbReference type="ARBA" id="ARBA00023159"/>
    </source>
</evidence>
<dbReference type="SMART" id="SM00100">
    <property type="entry name" value="cNMP"/>
    <property type="match status" value="1"/>
</dbReference>
<evidence type="ECO:0000256" key="1">
    <source>
        <dbReference type="ARBA" id="ARBA00023015"/>
    </source>
</evidence>
<dbReference type="Pfam" id="PF00027">
    <property type="entry name" value="cNMP_binding"/>
    <property type="match status" value="1"/>
</dbReference>
<dbReference type="PROSITE" id="PS50042">
    <property type="entry name" value="CNMP_BINDING_3"/>
    <property type="match status" value="1"/>
</dbReference>
<dbReference type="PRINTS" id="PR00034">
    <property type="entry name" value="HTHCRP"/>
</dbReference>
<dbReference type="InterPro" id="IPR014710">
    <property type="entry name" value="RmlC-like_jellyroll"/>
</dbReference>
<dbReference type="InterPro" id="IPR000595">
    <property type="entry name" value="cNMP-bd_dom"/>
</dbReference>
<name>A0ABT9VY21_9BACI</name>
<dbReference type="Pfam" id="PF13545">
    <property type="entry name" value="HTH_Crp_2"/>
    <property type="match status" value="1"/>
</dbReference>
<evidence type="ECO:0000256" key="2">
    <source>
        <dbReference type="ARBA" id="ARBA00023125"/>
    </source>
</evidence>
<dbReference type="InterPro" id="IPR050397">
    <property type="entry name" value="Env_Response_Regulators"/>
</dbReference>
<dbReference type="RefSeq" id="WP_307393584.1">
    <property type="nucleotide sequence ID" value="NZ_BAAADK010000032.1"/>
</dbReference>
<feature type="domain" description="Cyclic nucleotide-binding" evidence="5">
    <location>
        <begin position="13"/>
        <end position="133"/>
    </location>
</feature>
<protein>
    <submittedName>
        <fullName evidence="7">CRP/FNR family transcriptional regulator</fullName>
    </submittedName>
</protein>
<gene>
    <name evidence="7" type="ORF">J2S11_001793</name>
</gene>
<dbReference type="InterPro" id="IPR018490">
    <property type="entry name" value="cNMP-bd_dom_sf"/>
</dbReference>
<dbReference type="PROSITE" id="PS51063">
    <property type="entry name" value="HTH_CRP_2"/>
    <property type="match status" value="1"/>
</dbReference>
<evidence type="ECO:0000256" key="4">
    <source>
        <dbReference type="ARBA" id="ARBA00023163"/>
    </source>
</evidence>
<keyword evidence="8" id="KW-1185">Reference proteome</keyword>
<evidence type="ECO:0000313" key="7">
    <source>
        <dbReference type="EMBL" id="MDQ0165892.1"/>
    </source>
</evidence>
<dbReference type="InterPro" id="IPR036388">
    <property type="entry name" value="WH-like_DNA-bd_sf"/>
</dbReference>
<keyword evidence="3" id="KW-0010">Activator</keyword>
<dbReference type="InterPro" id="IPR036390">
    <property type="entry name" value="WH_DNA-bd_sf"/>
</dbReference>
<dbReference type="InterPro" id="IPR012318">
    <property type="entry name" value="HTH_CRP"/>
</dbReference>
<dbReference type="PANTHER" id="PTHR24567:SF26">
    <property type="entry name" value="REGULATORY PROTEIN YEIL"/>
    <property type="match status" value="1"/>
</dbReference>
<dbReference type="Gene3D" id="1.10.10.10">
    <property type="entry name" value="Winged helix-like DNA-binding domain superfamily/Winged helix DNA-binding domain"/>
    <property type="match status" value="1"/>
</dbReference>
<sequence length="230" mass="26416">MKSKLGVLQSIPLFRNLTEDELQYVWNITIQRSYRKKEIIFREASDKEAVYFIQRGLVKAWKTDENGNEHIICFLKPGDMFPHTGFFNQAPYPATTEAIVDTQLYAIPIQAFETLMMNIPEIAIKVMRGMGEKIAELQKKLQEMTGHDVNERAMLFLLQLAENNGTDKDGVIHIPLPLTHQDFASAIGTTRETANRFINQLRKKKVLQMDRRGLMILDLNTLKEQAAFST</sequence>
<evidence type="ECO:0000259" key="5">
    <source>
        <dbReference type="PROSITE" id="PS50042"/>
    </source>
</evidence>
<keyword evidence="2" id="KW-0238">DNA-binding</keyword>
<comment type="caution">
    <text evidence="7">The sequence shown here is derived from an EMBL/GenBank/DDBJ whole genome shotgun (WGS) entry which is preliminary data.</text>
</comment>
<keyword evidence="1" id="KW-0805">Transcription regulation</keyword>
<keyword evidence="4" id="KW-0804">Transcription</keyword>
<dbReference type="CDD" id="cd00038">
    <property type="entry name" value="CAP_ED"/>
    <property type="match status" value="1"/>
</dbReference>
<dbReference type="SUPFAM" id="SSF46785">
    <property type="entry name" value="Winged helix' DNA-binding domain"/>
    <property type="match status" value="1"/>
</dbReference>
<evidence type="ECO:0000259" key="6">
    <source>
        <dbReference type="PROSITE" id="PS51063"/>
    </source>
</evidence>
<organism evidence="7 8">
    <name type="scientific">Caldalkalibacillus horti</name>
    <dbReference type="NCBI Taxonomy" id="77523"/>
    <lineage>
        <taxon>Bacteria</taxon>
        <taxon>Bacillati</taxon>
        <taxon>Bacillota</taxon>
        <taxon>Bacilli</taxon>
        <taxon>Bacillales</taxon>
        <taxon>Bacillaceae</taxon>
        <taxon>Caldalkalibacillus</taxon>
    </lineage>
</organism>
<dbReference type="SUPFAM" id="SSF51206">
    <property type="entry name" value="cAMP-binding domain-like"/>
    <property type="match status" value="1"/>
</dbReference>
<reference evidence="7 8" key="1">
    <citation type="submission" date="2023-07" db="EMBL/GenBank/DDBJ databases">
        <title>Genomic Encyclopedia of Type Strains, Phase IV (KMG-IV): sequencing the most valuable type-strain genomes for metagenomic binning, comparative biology and taxonomic classification.</title>
        <authorList>
            <person name="Goeker M."/>
        </authorList>
    </citation>
    <scope>NUCLEOTIDE SEQUENCE [LARGE SCALE GENOMIC DNA]</scope>
    <source>
        <strain evidence="7 8">DSM 12751</strain>
    </source>
</reference>
<dbReference type="Proteomes" id="UP001235840">
    <property type="component" value="Unassembled WGS sequence"/>
</dbReference>
<dbReference type="Gene3D" id="2.60.120.10">
    <property type="entry name" value="Jelly Rolls"/>
    <property type="match status" value="1"/>
</dbReference>
<accession>A0ABT9VY21</accession>
<evidence type="ECO:0000313" key="8">
    <source>
        <dbReference type="Proteomes" id="UP001235840"/>
    </source>
</evidence>
<dbReference type="EMBL" id="JAUSTY010000006">
    <property type="protein sequence ID" value="MDQ0165892.1"/>
    <property type="molecule type" value="Genomic_DNA"/>
</dbReference>
<feature type="domain" description="HTH crp-type" evidence="6">
    <location>
        <begin position="147"/>
        <end position="220"/>
    </location>
</feature>
<proteinExistence type="predicted"/>
<dbReference type="SMART" id="SM00419">
    <property type="entry name" value="HTH_CRP"/>
    <property type="match status" value="1"/>
</dbReference>